<keyword evidence="2 5" id="KW-0645">Protease</keyword>
<dbReference type="InterPro" id="IPR037045">
    <property type="entry name" value="S8pro/Inhibitor_I9_sf"/>
</dbReference>
<evidence type="ECO:0008006" key="11">
    <source>
        <dbReference type="Google" id="ProtNLM"/>
    </source>
</evidence>
<dbReference type="AlphaFoldDB" id="A0A1V3C6L9"/>
<dbReference type="InterPro" id="IPR023827">
    <property type="entry name" value="Peptidase_S8_Asp-AS"/>
</dbReference>
<dbReference type="InterPro" id="IPR034193">
    <property type="entry name" value="PCSK9_ProteinaseK-like"/>
</dbReference>
<dbReference type="Proteomes" id="UP000189004">
    <property type="component" value="Unassembled WGS sequence"/>
</dbReference>
<dbReference type="Pfam" id="PF00082">
    <property type="entry name" value="Peptidase_S8"/>
    <property type="match status" value="1"/>
</dbReference>
<dbReference type="Gene3D" id="3.30.70.80">
    <property type="entry name" value="Peptidase S8 propeptide/proteinase inhibitor I9"/>
    <property type="match status" value="1"/>
</dbReference>
<reference evidence="10" key="1">
    <citation type="submission" date="2016-08" db="EMBL/GenBank/DDBJ databases">
        <authorList>
            <person name="Tokovenko B."/>
            <person name="Kalinowski J."/>
        </authorList>
    </citation>
    <scope>NUCLEOTIDE SEQUENCE [LARGE SCALE GENOMIC DNA]</scope>
    <source>
        <strain evidence="10">UTMC102</strain>
    </source>
</reference>
<dbReference type="CDD" id="cd04077">
    <property type="entry name" value="Peptidases_S8_PCSK9_ProteinaseK_like"/>
    <property type="match status" value="1"/>
</dbReference>
<comment type="similarity">
    <text evidence="1 5">Belongs to the peptidase S8 family.</text>
</comment>
<dbReference type="STRING" id="501010.NOSIN_21825"/>
<dbReference type="OrthoDB" id="9766923at2"/>
<dbReference type="InterPro" id="IPR010259">
    <property type="entry name" value="S8pro/Inhibitor_I9"/>
</dbReference>
<evidence type="ECO:0000256" key="1">
    <source>
        <dbReference type="ARBA" id="ARBA00011073"/>
    </source>
</evidence>
<dbReference type="Gene3D" id="3.40.50.200">
    <property type="entry name" value="Peptidase S8/S53 domain"/>
    <property type="match status" value="1"/>
</dbReference>
<dbReference type="PANTHER" id="PTHR43806:SF11">
    <property type="entry name" value="CEREVISIN-RELATED"/>
    <property type="match status" value="1"/>
</dbReference>
<evidence type="ECO:0000256" key="4">
    <source>
        <dbReference type="ARBA" id="ARBA00022825"/>
    </source>
</evidence>
<dbReference type="SUPFAM" id="SSF52743">
    <property type="entry name" value="Subtilisin-like"/>
    <property type="match status" value="1"/>
</dbReference>
<evidence type="ECO:0000256" key="6">
    <source>
        <dbReference type="SAM" id="SignalP"/>
    </source>
</evidence>
<feature type="domain" description="Inhibitor I9" evidence="8">
    <location>
        <begin position="67"/>
        <end position="113"/>
    </location>
</feature>
<dbReference type="InterPro" id="IPR000209">
    <property type="entry name" value="Peptidase_S8/S53_dom"/>
</dbReference>
<dbReference type="Pfam" id="PF05922">
    <property type="entry name" value="Inhibitor_I9"/>
    <property type="match status" value="1"/>
</dbReference>
<sequence length="398" mass="40741">MRAVSSAVRRTKVVTALAMGTALGVGALAAPGHAQETAAIANAESADAVGGSYIVEFEEGSEPDVASAYGARVVKEYDSALNGVLVEATEEQARRIAADPSVRLVEQNTVVRMNSRRVTQSGPPSCGLDRIDQPSLPLDGSYGYPAHAGAGVDVYMVDTGIDYDHPDLRPRVVPGFDAFGGDGSDGHGHGTHMAGVVGGTEHGVAKRANLISVKVVDAEGGGTVDGLLEGIDWITERASGPSVVNFVIGLPPSDVVDDAVRRSIASGVVYSVEGGAVSNDVADASPARVAEAITVGASDCGDQVASFSSYGRGLDLYAPGVDITSTWPGGGTHTMSGTSVAAAHVSGVAALYLGQHRRASPERVGRALDRSAVVGALTGVPTAATPNKLLQQAHWRRR</sequence>
<feature type="domain" description="Peptidase S8/S53" evidence="7">
    <location>
        <begin position="149"/>
        <end position="378"/>
    </location>
</feature>
<dbReference type="InterPro" id="IPR015500">
    <property type="entry name" value="Peptidase_S8_subtilisin-rel"/>
</dbReference>
<evidence type="ECO:0000256" key="5">
    <source>
        <dbReference type="PROSITE-ProRule" id="PRU01240"/>
    </source>
</evidence>
<name>A0A1V3C6L9_9ACTN</name>
<feature type="signal peptide" evidence="6">
    <location>
        <begin position="1"/>
        <end position="29"/>
    </location>
</feature>
<dbReference type="InterPro" id="IPR050131">
    <property type="entry name" value="Peptidase_S8_subtilisin-like"/>
</dbReference>
<evidence type="ECO:0000259" key="8">
    <source>
        <dbReference type="Pfam" id="PF05922"/>
    </source>
</evidence>
<feature type="active site" description="Charge relay system" evidence="5">
    <location>
        <position position="158"/>
    </location>
</feature>
<evidence type="ECO:0000259" key="7">
    <source>
        <dbReference type="Pfam" id="PF00082"/>
    </source>
</evidence>
<protein>
    <recommendedName>
        <fullName evidence="11">Peptidase S8</fullName>
    </recommendedName>
</protein>
<feature type="active site" description="Charge relay system" evidence="5">
    <location>
        <position position="339"/>
    </location>
</feature>
<dbReference type="FunFam" id="3.40.50.200:FF:000016">
    <property type="entry name" value="Proprotein convertase subtilisin/kexin type 9"/>
    <property type="match status" value="1"/>
</dbReference>
<dbReference type="InterPro" id="IPR036852">
    <property type="entry name" value="Peptidase_S8/S53_dom_sf"/>
</dbReference>
<dbReference type="GO" id="GO:0004252">
    <property type="term" value="F:serine-type endopeptidase activity"/>
    <property type="evidence" value="ECO:0007669"/>
    <property type="project" value="UniProtKB-UniRule"/>
</dbReference>
<proteinExistence type="inferred from homology"/>
<keyword evidence="4 5" id="KW-0720">Serine protease</keyword>
<gene>
    <name evidence="9" type="ORF">NOSIN_21825</name>
</gene>
<dbReference type="PROSITE" id="PS00136">
    <property type="entry name" value="SUBTILASE_ASP"/>
    <property type="match status" value="1"/>
</dbReference>
<evidence type="ECO:0000313" key="10">
    <source>
        <dbReference type="Proteomes" id="UP000189004"/>
    </source>
</evidence>
<dbReference type="GO" id="GO:0005615">
    <property type="term" value="C:extracellular space"/>
    <property type="evidence" value="ECO:0007669"/>
    <property type="project" value="TreeGrafter"/>
</dbReference>
<keyword evidence="6" id="KW-0732">Signal</keyword>
<dbReference type="PANTHER" id="PTHR43806">
    <property type="entry name" value="PEPTIDASE S8"/>
    <property type="match status" value="1"/>
</dbReference>
<organism evidence="9 10">
    <name type="scientific">Nocardiopsis sinuspersici</name>
    <dbReference type="NCBI Taxonomy" id="501010"/>
    <lineage>
        <taxon>Bacteria</taxon>
        <taxon>Bacillati</taxon>
        <taxon>Actinomycetota</taxon>
        <taxon>Actinomycetes</taxon>
        <taxon>Streptosporangiales</taxon>
        <taxon>Nocardiopsidaceae</taxon>
        <taxon>Nocardiopsis</taxon>
    </lineage>
</organism>
<evidence type="ECO:0000313" key="9">
    <source>
        <dbReference type="EMBL" id="OOC56139.1"/>
    </source>
</evidence>
<dbReference type="PRINTS" id="PR00723">
    <property type="entry name" value="SUBTILISIN"/>
</dbReference>
<keyword evidence="10" id="KW-1185">Reference proteome</keyword>
<feature type="active site" description="Charge relay system" evidence="5">
    <location>
        <position position="189"/>
    </location>
</feature>
<evidence type="ECO:0000256" key="3">
    <source>
        <dbReference type="ARBA" id="ARBA00022801"/>
    </source>
</evidence>
<keyword evidence="3 5" id="KW-0378">Hydrolase</keyword>
<evidence type="ECO:0000256" key="2">
    <source>
        <dbReference type="ARBA" id="ARBA00022670"/>
    </source>
</evidence>
<dbReference type="GO" id="GO:0006508">
    <property type="term" value="P:proteolysis"/>
    <property type="evidence" value="ECO:0007669"/>
    <property type="project" value="UniProtKB-KW"/>
</dbReference>
<comment type="caution">
    <text evidence="9">The sequence shown here is derived from an EMBL/GenBank/DDBJ whole genome shotgun (WGS) entry which is preliminary data.</text>
</comment>
<dbReference type="EMBL" id="MCOK01000001">
    <property type="protein sequence ID" value="OOC56139.1"/>
    <property type="molecule type" value="Genomic_DNA"/>
</dbReference>
<dbReference type="PROSITE" id="PS51892">
    <property type="entry name" value="SUBTILASE"/>
    <property type="match status" value="1"/>
</dbReference>
<feature type="chain" id="PRO_5012324399" description="Peptidase S8" evidence="6">
    <location>
        <begin position="30"/>
        <end position="398"/>
    </location>
</feature>
<accession>A0A1V3C6L9</accession>